<proteinExistence type="predicted"/>
<accession>A0ABN7UKV7</accession>
<comment type="caution">
    <text evidence="2">The sequence shown here is derived from an EMBL/GenBank/DDBJ whole genome shotgun (WGS) entry which is preliminary data.</text>
</comment>
<gene>
    <name evidence="2" type="ORF">GMARGA_LOCUS7869</name>
</gene>
<evidence type="ECO:0000256" key="1">
    <source>
        <dbReference type="SAM" id="Coils"/>
    </source>
</evidence>
<sequence length="48" mass="5669">MNSFIVKYCGRVTKEKLETVKKNWLDALEKERRLAREKKRGSSKRGAE</sequence>
<evidence type="ECO:0000313" key="3">
    <source>
        <dbReference type="Proteomes" id="UP000789901"/>
    </source>
</evidence>
<feature type="coiled-coil region" evidence="1">
    <location>
        <begin position="14"/>
        <end position="45"/>
    </location>
</feature>
<keyword evidence="3" id="KW-1185">Reference proteome</keyword>
<evidence type="ECO:0000313" key="2">
    <source>
        <dbReference type="EMBL" id="CAG8621576.1"/>
    </source>
</evidence>
<protein>
    <submittedName>
        <fullName evidence="2">16220_t:CDS:1</fullName>
    </submittedName>
</protein>
<organism evidence="2 3">
    <name type="scientific">Gigaspora margarita</name>
    <dbReference type="NCBI Taxonomy" id="4874"/>
    <lineage>
        <taxon>Eukaryota</taxon>
        <taxon>Fungi</taxon>
        <taxon>Fungi incertae sedis</taxon>
        <taxon>Mucoromycota</taxon>
        <taxon>Glomeromycotina</taxon>
        <taxon>Glomeromycetes</taxon>
        <taxon>Diversisporales</taxon>
        <taxon>Gigasporaceae</taxon>
        <taxon>Gigaspora</taxon>
    </lineage>
</organism>
<dbReference type="Proteomes" id="UP000789901">
    <property type="component" value="Unassembled WGS sequence"/>
</dbReference>
<dbReference type="EMBL" id="CAJVQB010003920">
    <property type="protein sequence ID" value="CAG8621576.1"/>
    <property type="molecule type" value="Genomic_DNA"/>
</dbReference>
<keyword evidence="1" id="KW-0175">Coiled coil</keyword>
<reference evidence="2 3" key="1">
    <citation type="submission" date="2021-06" db="EMBL/GenBank/DDBJ databases">
        <authorList>
            <person name="Kallberg Y."/>
            <person name="Tangrot J."/>
            <person name="Rosling A."/>
        </authorList>
    </citation>
    <scope>NUCLEOTIDE SEQUENCE [LARGE SCALE GENOMIC DNA]</scope>
    <source>
        <strain evidence="2 3">120-4 pot B 10/14</strain>
    </source>
</reference>
<name>A0ABN7UKV7_GIGMA</name>